<dbReference type="PANTHER" id="PTHR47466">
    <property type="match status" value="1"/>
</dbReference>
<dbReference type="OrthoDB" id="536211at2759"/>
<dbReference type="AlphaFoldDB" id="A0A8H3IKD9"/>
<sequence length="307" mass="33554">MLPPKSFTFLSIAAIRSFAHPVGGSLEFLNERALGTVGQNVSLIQNLAQICGTGGPSDELRRAHADFLEQSRQSDKERRASSPIVVDTYIHFVSTTDQMQHYLYSIRTTMITSQLSILNTLYRPAGISFTLLSTTFSVNNAWATDANSTQMKQSLRRGSYAALNLYFQTNLSTAPYTHSAQDPLLGYCSLPTQIVYQTPDGAVEEYPRADYALDGCNVLAGSMPKAPWPAPGYNLGKTAVHEVGHWLGLLHTFQDNSCAPRDPGDYCDDTPQESVSTMGCPAGKDSCPDSPGLDPISNYMDYSTDAW</sequence>
<dbReference type="EMBL" id="CAJPDT010000035">
    <property type="protein sequence ID" value="CAF9924115.1"/>
    <property type="molecule type" value="Genomic_DNA"/>
</dbReference>
<reference evidence="10" key="1">
    <citation type="submission" date="2021-03" db="EMBL/GenBank/DDBJ databases">
        <authorList>
            <person name="Tagirdzhanova G."/>
        </authorList>
    </citation>
    <scope>NUCLEOTIDE SEQUENCE</scope>
</reference>
<keyword evidence="4" id="KW-0732">Signal</keyword>
<keyword evidence="11" id="KW-1185">Reference proteome</keyword>
<keyword evidence="6" id="KW-0862">Zinc</keyword>
<evidence type="ECO:0000256" key="3">
    <source>
        <dbReference type="ARBA" id="ARBA00022723"/>
    </source>
</evidence>
<comment type="similarity">
    <text evidence="1">Belongs to the peptidase M43B family.</text>
</comment>
<keyword evidence="8" id="KW-1015">Disulfide bond</keyword>
<accession>A0A8H3IKD9</accession>
<evidence type="ECO:0000259" key="9">
    <source>
        <dbReference type="Pfam" id="PF05572"/>
    </source>
</evidence>
<dbReference type="CDD" id="cd04275">
    <property type="entry name" value="ZnMc_pappalysin_like"/>
    <property type="match status" value="1"/>
</dbReference>
<evidence type="ECO:0000256" key="5">
    <source>
        <dbReference type="ARBA" id="ARBA00022801"/>
    </source>
</evidence>
<proteinExistence type="inferred from homology"/>
<organism evidence="10 11">
    <name type="scientific">Imshaugia aleurites</name>
    <dbReference type="NCBI Taxonomy" id="172621"/>
    <lineage>
        <taxon>Eukaryota</taxon>
        <taxon>Fungi</taxon>
        <taxon>Dikarya</taxon>
        <taxon>Ascomycota</taxon>
        <taxon>Pezizomycotina</taxon>
        <taxon>Lecanoromycetes</taxon>
        <taxon>OSLEUM clade</taxon>
        <taxon>Lecanoromycetidae</taxon>
        <taxon>Lecanorales</taxon>
        <taxon>Lecanorineae</taxon>
        <taxon>Parmeliaceae</taxon>
        <taxon>Imshaugia</taxon>
    </lineage>
</organism>
<dbReference type="SUPFAM" id="SSF55486">
    <property type="entry name" value="Metalloproteases ('zincins'), catalytic domain"/>
    <property type="match status" value="1"/>
</dbReference>
<dbReference type="Gene3D" id="3.40.390.10">
    <property type="entry name" value="Collagenase (Catalytic Domain)"/>
    <property type="match status" value="1"/>
</dbReference>
<evidence type="ECO:0000256" key="2">
    <source>
        <dbReference type="ARBA" id="ARBA00022670"/>
    </source>
</evidence>
<dbReference type="GO" id="GO:0046872">
    <property type="term" value="F:metal ion binding"/>
    <property type="evidence" value="ECO:0007669"/>
    <property type="project" value="UniProtKB-KW"/>
</dbReference>
<feature type="domain" description="Peptidase M43 pregnancy-associated plasma-A" evidence="9">
    <location>
        <begin position="236"/>
        <end position="303"/>
    </location>
</feature>
<evidence type="ECO:0000313" key="11">
    <source>
        <dbReference type="Proteomes" id="UP000664534"/>
    </source>
</evidence>
<evidence type="ECO:0000256" key="7">
    <source>
        <dbReference type="ARBA" id="ARBA00023049"/>
    </source>
</evidence>
<dbReference type="Proteomes" id="UP000664534">
    <property type="component" value="Unassembled WGS sequence"/>
</dbReference>
<dbReference type="InterPro" id="IPR024079">
    <property type="entry name" value="MetalloPept_cat_dom_sf"/>
</dbReference>
<dbReference type="PANTHER" id="PTHR47466:SF1">
    <property type="entry name" value="METALLOPROTEASE MEP1 (AFU_ORTHOLOGUE AFUA_1G07730)-RELATED"/>
    <property type="match status" value="1"/>
</dbReference>
<dbReference type="Pfam" id="PF05572">
    <property type="entry name" value="Peptidase_M43"/>
    <property type="match status" value="1"/>
</dbReference>
<keyword evidence="2" id="KW-0645">Protease</keyword>
<name>A0A8H3IKD9_9LECA</name>
<comment type="caution">
    <text evidence="10">The sequence shown here is derived from an EMBL/GenBank/DDBJ whole genome shotgun (WGS) entry which is preliminary data.</text>
</comment>
<evidence type="ECO:0000313" key="10">
    <source>
        <dbReference type="EMBL" id="CAF9924115.1"/>
    </source>
</evidence>
<evidence type="ECO:0000256" key="4">
    <source>
        <dbReference type="ARBA" id="ARBA00022729"/>
    </source>
</evidence>
<dbReference type="InterPro" id="IPR008754">
    <property type="entry name" value="Peptidase_M43"/>
</dbReference>
<dbReference type="GO" id="GO:0006508">
    <property type="term" value="P:proteolysis"/>
    <property type="evidence" value="ECO:0007669"/>
    <property type="project" value="UniProtKB-KW"/>
</dbReference>
<keyword evidence="3" id="KW-0479">Metal-binding</keyword>
<keyword evidence="5" id="KW-0378">Hydrolase</keyword>
<dbReference type="GO" id="GO:0008237">
    <property type="term" value="F:metallopeptidase activity"/>
    <property type="evidence" value="ECO:0007669"/>
    <property type="project" value="UniProtKB-KW"/>
</dbReference>
<evidence type="ECO:0000256" key="8">
    <source>
        <dbReference type="ARBA" id="ARBA00023157"/>
    </source>
</evidence>
<evidence type="ECO:0000256" key="1">
    <source>
        <dbReference type="ARBA" id="ARBA00008721"/>
    </source>
</evidence>
<gene>
    <name evidence="10" type="ORF">IMSHALPRED_006109</name>
</gene>
<evidence type="ECO:0000256" key="6">
    <source>
        <dbReference type="ARBA" id="ARBA00022833"/>
    </source>
</evidence>
<keyword evidence="7" id="KW-0482">Metalloprotease</keyword>
<protein>
    <recommendedName>
        <fullName evidence="9">Peptidase M43 pregnancy-associated plasma-A domain-containing protein</fullName>
    </recommendedName>
</protein>